<keyword evidence="3" id="KW-1185">Reference proteome</keyword>
<keyword evidence="1" id="KW-0732">Signal</keyword>
<organism evidence="2 3">
    <name type="scientific">Nitratireductor basaltis</name>
    <dbReference type="NCBI Taxonomy" id="472175"/>
    <lineage>
        <taxon>Bacteria</taxon>
        <taxon>Pseudomonadati</taxon>
        <taxon>Pseudomonadota</taxon>
        <taxon>Alphaproteobacteria</taxon>
        <taxon>Hyphomicrobiales</taxon>
        <taxon>Phyllobacteriaceae</taxon>
        <taxon>Nitratireductor</taxon>
    </lineage>
</organism>
<evidence type="ECO:0000256" key="1">
    <source>
        <dbReference type="SAM" id="SignalP"/>
    </source>
</evidence>
<name>A0A084UDE9_9HYPH</name>
<gene>
    <name evidence="2" type="ORF">EL18_02026</name>
</gene>
<dbReference type="EMBL" id="JMQM01000001">
    <property type="protein sequence ID" value="KFB10985.1"/>
    <property type="molecule type" value="Genomic_DNA"/>
</dbReference>
<proteinExistence type="predicted"/>
<accession>A0A084UDE9</accession>
<dbReference type="STRING" id="472175.EL18_02026"/>
<sequence length="43" mass="4573">MRATIISAMFLTAMFASGAGIYAATASDVYETTDGYGISSFRR</sequence>
<evidence type="ECO:0000313" key="2">
    <source>
        <dbReference type="EMBL" id="KFB10985.1"/>
    </source>
</evidence>
<dbReference type="Proteomes" id="UP000053675">
    <property type="component" value="Unassembled WGS sequence"/>
</dbReference>
<feature type="chain" id="PRO_5001783408" evidence="1">
    <location>
        <begin position="19"/>
        <end position="43"/>
    </location>
</feature>
<evidence type="ECO:0000313" key="3">
    <source>
        <dbReference type="Proteomes" id="UP000053675"/>
    </source>
</evidence>
<protein>
    <submittedName>
        <fullName evidence="2">Uncharacterized protein</fullName>
    </submittedName>
</protein>
<comment type="caution">
    <text evidence="2">The sequence shown here is derived from an EMBL/GenBank/DDBJ whole genome shotgun (WGS) entry which is preliminary data.</text>
</comment>
<dbReference type="AlphaFoldDB" id="A0A084UDE9"/>
<reference evidence="2 3" key="1">
    <citation type="submission" date="2014-05" db="EMBL/GenBank/DDBJ databases">
        <title>Draft Genome Sequence of Nitratireductor basaltis Strain UMTGB225, A Marine Bacterium Isolated from Green Barrel Tunicate.</title>
        <authorList>
            <person name="Gan H.Y."/>
        </authorList>
    </citation>
    <scope>NUCLEOTIDE SEQUENCE [LARGE SCALE GENOMIC DNA]</scope>
    <source>
        <strain evidence="2 3">UMTGB225</strain>
    </source>
</reference>
<feature type="signal peptide" evidence="1">
    <location>
        <begin position="1"/>
        <end position="18"/>
    </location>
</feature>
<dbReference type="PATRIC" id="fig|472175.3.peg.2034"/>